<proteinExistence type="predicted"/>
<name>A0ABS7UTX9_9BACI</name>
<gene>
    <name evidence="1" type="ORF">K9V48_14805</name>
</gene>
<evidence type="ECO:0000313" key="1">
    <source>
        <dbReference type="EMBL" id="MBZ5751484.1"/>
    </source>
</evidence>
<sequence>MKWVLSDVDVYNQSREYVDTAIVPLIPVSLEADLKGTVSKGEFITYVSVELERQLKGRVFLFPSLSYLKKSKNVIESVIEWKTELQEEFKHVIFLTSDETLKEYTSDQQNVKDDLIWLPSVPFEHMDESLMKKLLEDQIQQILNILLQSWNK</sequence>
<protein>
    <submittedName>
        <fullName evidence="1">YpiF family protein</fullName>
    </submittedName>
</protein>
<dbReference type="EMBL" id="JAIQUM010000033">
    <property type="protein sequence ID" value="MBZ5751484.1"/>
    <property type="molecule type" value="Genomic_DNA"/>
</dbReference>
<keyword evidence="2" id="KW-1185">Reference proteome</keyword>
<organism evidence="1 2">
    <name type="scientific">Metabacillus rhizolycopersici</name>
    <dbReference type="NCBI Taxonomy" id="2875709"/>
    <lineage>
        <taxon>Bacteria</taxon>
        <taxon>Bacillati</taxon>
        <taxon>Bacillota</taxon>
        <taxon>Bacilli</taxon>
        <taxon>Bacillales</taxon>
        <taxon>Bacillaceae</taxon>
        <taxon>Metabacillus</taxon>
    </lineage>
</organism>
<accession>A0ABS7UTX9</accession>
<dbReference type="InterPro" id="IPR019615">
    <property type="entry name" value="DUF2487"/>
</dbReference>
<reference evidence="1" key="1">
    <citation type="submission" date="2024-05" db="EMBL/GenBank/DDBJ databases">
        <title>Metabacillus sp. nov., isolated from the rhizosphere soil of tomato plants.</title>
        <authorList>
            <person name="Ma R."/>
        </authorList>
    </citation>
    <scope>NUCLEOTIDE SEQUENCE</scope>
    <source>
        <strain evidence="1">DBTR6</strain>
    </source>
</reference>
<dbReference type="Proteomes" id="UP001165287">
    <property type="component" value="Unassembled WGS sequence"/>
</dbReference>
<evidence type="ECO:0000313" key="2">
    <source>
        <dbReference type="Proteomes" id="UP001165287"/>
    </source>
</evidence>
<dbReference type="RefSeq" id="WP_224139772.1">
    <property type="nucleotide sequence ID" value="NZ_JAIQUM010000033.1"/>
</dbReference>
<comment type="caution">
    <text evidence="1">The sequence shown here is derived from an EMBL/GenBank/DDBJ whole genome shotgun (WGS) entry which is preliminary data.</text>
</comment>
<dbReference type="Pfam" id="PF10673">
    <property type="entry name" value="DUF2487"/>
    <property type="match status" value="1"/>
</dbReference>